<accession>A0A8J4A5K4</accession>
<comment type="caution">
    <text evidence="1">The sequence shown here is derived from an EMBL/GenBank/DDBJ whole genome shotgun (WGS) entry which is preliminary data.</text>
</comment>
<keyword evidence="2" id="KW-1185">Reference proteome</keyword>
<dbReference type="Proteomes" id="UP000635606">
    <property type="component" value="Unassembled WGS sequence"/>
</dbReference>
<name>A0A8J4A5K4_9ACTN</name>
<reference evidence="1" key="1">
    <citation type="submission" date="2021-01" db="EMBL/GenBank/DDBJ databases">
        <title>Whole genome shotgun sequence of Virgisporangium ochraceum NBRC 16418.</title>
        <authorList>
            <person name="Komaki H."/>
            <person name="Tamura T."/>
        </authorList>
    </citation>
    <scope>NUCLEOTIDE SEQUENCE</scope>
    <source>
        <strain evidence="1">NBRC 16418</strain>
    </source>
</reference>
<dbReference type="EMBL" id="BOPH01000112">
    <property type="protein sequence ID" value="GIJ73206.1"/>
    <property type="molecule type" value="Genomic_DNA"/>
</dbReference>
<dbReference type="AlphaFoldDB" id="A0A8J4A5K4"/>
<gene>
    <name evidence="1" type="ORF">Voc01_081230</name>
</gene>
<evidence type="ECO:0000313" key="2">
    <source>
        <dbReference type="Proteomes" id="UP000635606"/>
    </source>
</evidence>
<proteinExistence type="predicted"/>
<organism evidence="1 2">
    <name type="scientific">Virgisporangium ochraceum</name>
    <dbReference type="NCBI Taxonomy" id="65505"/>
    <lineage>
        <taxon>Bacteria</taxon>
        <taxon>Bacillati</taxon>
        <taxon>Actinomycetota</taxon>
        <taxon>Actinomycetes</taxon>
        <taxon>Micromonosporales</taxon>
        <taxon>Micromonosporaceae</taxon>
        <taxon>Virgisporangium</taxon>
    </lineage>
</organism>
<evidence type="ECO:0000313" key="1">
    <source>
        <dbReference type="EMBL" id="GIJ73206.1"/>
    </source>
</evidence>
<protein>
    <submittedName>
        <fullName evidence="1">Uncharacterized protein</fullName>
    </submittedName>
</protein>
<dbReference type="RefSeq" id="WP_203933034.1">
    <property type="nucleotide sequence ID" value="NZ_BOPH01000112.1"/>
</dbReference>
<sequence length="231" mass="26353">MTDPLVSPDLLAALPYPWRLTGLLERGDATRALPPTPHERTVAVSALETSLAHAMEVRARYGHDPDWGLPPQFFDDYYFPLLNTLHRSMPTLADVSRPSIRDWAHNNVNPKTMFRAEWTTPPDDFIDSVGRMWVSSTIIGACEHLIRWLRQVARDHLTDDQRTRVVDLLKEATPRLQWRLAVVTIPAILDLGGPQQRAYFDQLANDPNVHENTREEAASVRRLIDRQNPPS</sequence>